<protein>
    <submittedName>
        <fullName evidence="2">Uncharacterized protein</fullName>
    </submittedName>
</protein>
<dbReference type="Proteomes" id="UP000248741">
    <property type="component" value="Chromosome 1"/>
</dbReference>
<feature type="region of interest" description="Disordered" evidence="1">
    <location>
        <begin position="1"/>
        <end position="37"/>
    </location>
</feature>
<gene>
    <name evidence="2" type="ORF">NCTC7908_01856</name>
</gene>
<name>A0ABD7MUU6_CORUL</name>
<sequence>MGPVPSTVTDSELPPHTRRKAWNPTTAEGAGGTTSAYAEKRSTLQRFGYYGWNYLRIRGEKC</sequence>
<reference evidence="2 3" key="1">
    <citation type="submission" date="2018-06" db="EMBL/GenBank/DDBJ databases">
        <authorList>
            <consortium name="Pathogen Informatics"/>
            <person name="Doyle S."/>
        </authorList>
    </citation>
    <scope>NUCLEOTIDE SEQUENCE [LARGE SCALE GENOMIC DNA]</scope>
    <source>
        <strain evidence="2 3">NCTC7908</strain>
    </source>
</reference>
<evidence type="ECO:0000256" key="1">
    <source>
        <dbReference type="SAM" id="MobiDB-lite"/>
    </source>
</evidence>
<dbReference type="EMBL" id="LS483400">
    <property type="protein sequence ID" value="SQG52673.1"/>
    <property type="molecule type" value="Genomic_DNA"/>
</dbReference>
<evidence type="ECO:0000313" key="2">
    <source>
        <dbReference type="EMBL" id="SQG52673.1"/>
    </source>
</evidence>
<proteinExistence type="predicted"/>
<evidence type="ECO:0000313" key="3">
    <source>
        <dbReference type="Proteomes" id="UP000248741"/>
    </source>
</evidence>
<accession>A0ABD7MUU6</accession>
<feature type="compositionally biased region" description="Polar residues" evidence="1">
    <location>
        <begin position="1"/>
        <end position="10"/>
    </location>
</feature>
<feature type="compositionally biased region" description="Low complexity" evidence="1">
    <location>
        <begin position="25"/>
        <end position="37"/>
    </location>
</feature>
<dbReference type="AlphaFoldDB" id="A0ABD7MUU6"/>
<organism evidence="2 3">
    <name type="scientific">Corynebacterium ulcerans</name>
    <dbReference type="NCBI Taxonomy" id="65058"/>
    <lineage>
        <taxon>Bacteria</taxon>
        <taxon>Bacillati</taxon>
        <taxon>Actinomycetota</taxon>
        <taxon>Actinomycetes</taxon>
        <taxon>Mycobacteriales</taxon>
        <taxon>Corynebacteriaceae</taxon>
        <taxon>Corynebacterium</taxon>
    </lineage>
</organism>